<dbReference type="InterPro" id="IPR003743">
    <property type="entry name" value="Zf-RING_7"/>
</dbReference>
<evidence type="ECO:0000256" key="2">
    <source>
        <dbReference type="SAM" id="MobiDB-lite"/>
    </source>
</evidence>
<dbReference type="PANTHER" id="PTHR39082">
    <property type="entry name" value="PHOSPHOLIPASE C-BETA-2-RELATED"/>
    <property type="match status" value="1"/>
</dbReference>
<evidence type="ECO:0000313" key="6">
    <source>
        <dbReference type="EMBL" id="QNL95885.1"/>
    </source>
</evidence>
<feature type="domain" description="CT398-like coiled coil hairpin" evidence="4">
    <location>
        <begin position="1"/>
        <end position="179"/>
    </location>
</feature>
<evidence type="ECO:0000313" key="5">
    <source>
        <dbReference type="EMBL" id="MBC9225554.1"/>
    </source>
</evidence>
<organism evidence="5 8">
    <name type="scientific">Aeromicrobium senzhongii</name>
    <dbReference type="NCBI Taxonomy" id="2663859"/>
    <lineage>
        <taxon>Bacteria</taxon>
        <taxon>Bacillati</taxon>
        <taxon>Actinomycetota</taxon>
        <taxon>Actinomycetes</taxon>
        <taxon>Propionibacteriales</taxon>
        <taxon>Nocardioidaceae</taxon>
        <taxon>Aeromicrobium</taxon>
    </lineage>
</organism>
<evidence type="ECO:0008006" key="9">
    <source>
        <dbReference type="Google" id="ProtNLM"/>
    </source>
</evidence>
<dbReference type="Gene3D" id="1.10.287.1490">
    <property type="match status" value="1"/>
</dbReference>
<dbReference type="Proteomes" id="UP000515871">
    <property type="component" value="Chromosome"/>
</dbReference>
<dbReference type="EMBL" id="CP060587">
    <property type="protein sequence ID" value="QNL95885.1"/>
    <property type="molecule type" value="Genomic_DNA"/>
</dbReference>
<dbReference type="InterPro" id="IPR056003">
    <property type="entry name" value="CT398_CC_hairpin"/>
</dbReference>
<keyword evidence="1" id="KW-0175">Coiled coil</keyword>
<dbReference type="AlphaFoldDB" id="A0A8I0ET51"/>
<evidence type="ECO:0000313" key="7">
    <source>
        <dbReference type="Proteomes" id="UP000515871"/>
    </source>
</evidence>
<evidence type="ECO:0000259" key="3">
    <source>
        <dbReference type="Pfam" id="PF02591"/>
    </source>
</evidence>
<feature type="domain" description="C4-type zinc ribbon" evidence="3">
    <location>
        <begin position="192"/>
        <end position="226"/>
    </location>
</feature>
<reference evidence="5" key="1">
    <citation type="submission" date="2020-09" db="EMBL/GenBank/DDBJ databases">
        <title>Novel species in genus Aeromicrobium.</title>
        <authorList>
            <person name="Zhang G."/>
        </authorList>
    </citation>
    <scope>NUCLEOTIDE SEQUENCE</scope>
    <source>
        <strain evidence="6">Zg-629</strain>
        <strain evidence="7">zg-629</strain>
        <strain evidence="5">Zg-636</strain>
    </source>
</reference>
<feature type="region of interest" description="Disordered" evidence="2">
    <location>
        <begin position="1"/>
        <end position="21"/>
    </location>
</feature>
<name>A0A8I0ET51_9ACTN</name>
<feature type="coiled-coil region" evidence="1">
    <location>
        <begin position="84"/>
        <end position="139"/>
    </location>
</feature>
<dbReference type="Proteomes" id="UP000620591">
    <property type="component" value="Unassembled WGS sequence"/>
</dbReference>
<sequence>MQGKDSALAQLTHRRKSLPEHAEIAAADGRIRELDARRIEVQTRVSDLARAAAKADTEVELVKTRRTRDEDRLSSGAITNPKDLSSLQSELEALARRIATLEDEELEVMEQLEAAQAELAEAEAALAQENAAREVLVAARDEKVATFDAEAAQLVAARKLVLPRVPADLLALYEKVAGSHSGLGAAELRARRCTGCHIEINGADLRELAAEPADTVLRCPECSRILVRTPESGV</sequence>
<dbReference type="EMBL" id="JACTVM010000001">
    <property type="protein sequence ID" value="MBC9225554.1"/>
    <property type="molecule type" value="Genomic_DNA"/>
</dbReference>
<gene>
    <name evidence="6" type="ORF">H9L21_05445</name>
    <name evidence="5" type="ORF">IBG24_04395</name>
</gene>
<protein>
    <recommendedName>
        <fullName evidence="9">C4-type zinc ribbon domain-containing protein</fullName>
    </recommendedName>
</protein>
<dbReference type="InterPro" id="IPR052376">
    <property type="entry name" value="Oxidative_Scav/Glycosyltrans"/>
</dbReference>
<keyword evidence="7" id="KW-1185">Reference proteome</keyword>
<evidence type="ECO:0000256" key="1">
    <source>
        <dbReference type="SAM" id="Coils"/>
    </source>
</evidence>
<proteinExistence type="predicted"/>
<dbReference type="PANTHER" id="PTHR39082:SF1">
    <property type="entry name" value="SCAVENGER RECEPTOR CLASS A MEMBER 3"/>
    <property type="match status" value="1"/>
</dbReference>
<accession>A0A8I0ET51</accession>
<dbReference type="Pfam" id="PF24481">
    <property type="entry name" value="CT398_CC"/>
    <property type="match status" value="1"/>
</dbReference>
<evidence type="ECO:0000313" key="8">
    <source>
        <dbReference type="Proteomes" id="UP000620591"/>
    </source>
</evidence>
<evidence type="ECO:0000259" key="4">
    <source>
        <dbReference type="Pfam" id="PF24481"/>
    </source>
</evidence>
<dbReference type="Pfam" id="PF02591">
    <property type="entry name" value="Zn_ribbon_9"/>
    <property type="match status" value="1"/>
</dbReference>